<evidence type="ECO:0000313" key="1">
    <source>
        <dbReference type="EMBL" id="ORL67082.1"/>
    </source>
</evidence>
<dbReference type="EMBL" id="NBWC01000004">
    <property type="protein sequence ID" value="ORL67082.1"/>
    <property type="molecule type" value="Genomic_DNA"/>
</dbReference>
<accession>A0A1X1A5F4</accession>
<evidence type="ECO:0000313" key="2">
    <source>
        <dbReference type="Proteomes" id="UP000193675"/>
    </source>
</evidence>
<dbReference type="OrthoDB" id="6903898at2"/>
<protein>
    <submittedName>
        <fullName evidence="1">Uncharacterized protein</fullName>
    </submittedName>
</protein>
<proteinExistence type="predicted"/>
<reference evidence="1 2" key="1">
    <citation type="submission" date="2017-04" db="EMBL/GenBank/DDBJ databases">
        <title>Presence of VIM-2 positive Pseudomonas species in chickens and their surrounding environment.</title>
        <authorList>
            <person name="Zhang R."/>
        </authorList>
    </citation>
    <scope>NUCLEOTIDE SEQUENCE [LARGE SCALE GENOMIC DNA]</scope>
    <source>
        <strain evidence="1 2">DZ-C18</strain>
    </source>
</reference>
<comment type="caution">
    <text evidence="1">The sequence shown here is derived from an EMBL/GenBank/DDBJ whole genome shotgun (WGS) entry which is preliminary data.</text>
</comment>
<dbReference type="RefSeq" id="WP_084854579.1">
    <property type="nucleotide sequence ID" value="NZ_NBWC01000004.1"/>
</dbReference>
<sequence length="67" mass="8126">MEFEGRSWSYRKWVIQYFNGSNFDEEEYFNATIEAEYLKLKGQVSEVEWRSMVRLANQSLLRDVVHD</sequence>
<organism evidence="1 2">
    <name type="scientific">Pseudomonas putida</name>
    <name type="common">Arthrobacter siderocapsulatus</name>
    <dbReference type="NCBI Taxonomy" id="303"/>
    <lineage>
        <taxon>Bacteria</taxon>
        <taxon>Pseudomonadati</taxon>
        <taxon>Pseudomonadota</taxon>
        <taxon>Gammaproteobacteria</taxon>
        <taxon>Pseudomonadales</taxon>
        <taxon>Pseudomonadaceae</taxon>
        <taxon>Pseudomonas</taxon>
    </lineage>
</organism>
<name>A0A1X1A5F4_PSEPU</name>
<dbReference type="AlphaFoldDB" id="A0A1X1A5F4"/>
<gene>
    <name evidence="1" type="ORF">B7H17_03660</name>
</gene>
<dbReference type="Proteomes" id="UP000193675">
    <property type="component" value="Unassembled WGS sequence"/>
</dbReference>